<evidence type="ECO:0000313" key="4">
    <source>
        <dbReference type="EMBL" id="ABQ68366.1"/>
    </source>
</evidence>
<keyword evidence="1" id="KW-0285">Flavoprotein</keyword>
<dbReference type="EMBL" id="CP000699">
    <property type="protein sequence ID" value="ABQ68366.1"/>
    <property type="molecule type" value="Genomic_DNA"/>
</dbReference>
<dbReference type="Gene3D" id="3.20.20.70">
    <property type="entry name" value="Aldolase class I"/>
    <property type="match status" value="1"/>
</dbReference>
<dbReference type="Proteomes" id="UP000001989">
    <property type="component" value="Chromosome"/>
</dbReference>
<evidence type="ECO:0000256" key="2">
    <source>
        <dbReference type="ARBA" id="ARBA00023002"/>
    </source>
</evidence>
<dbReference type="FunFam" id="3.20.20.70:FF:000262">
    <property type="entry name" value="NADH:flavin oxidoreductase"/>
    <property type="match status" value="1"/>
</dbReference>
<gene>
    <name evidence="4" type="ordered locus">Swit_2007</name>
</gene>
<protein>
    <submittedName>
        <fullName evidence="4">NADH:flavin oxidoreductase/NADH oxidase</fullName>
    </submittedName>
</protein>
<dbReference type="InterPro" id="IPR001155">
    <property type="entry name" value="OxRdtase_FMN_N"/>
</dbReference>
<keyword evidence="2" id="KW-0560">Oxidoreductase</keyword>
<dbReference type="InterPro" id="IPR013785">
    <property type="entry name" value="Aldolase_TIM"/>
</dbReference>
<organism evidence="4 5">
    <name type="scientific">Rhizorhabdus wittichii (strain DSM 6014 / CCUG 31198 / JCM 15750 / NBRC 105917 / EY 4224 / RW1)</name>
    <name type="common">Sphingomonas wittichii</name>
    <dbReference type="NCBI Taxonomy" id="392499"/>
    <lineage>
        <taxon>Bacteria</taxon>
        <taxon>Pseudomonadati</taxon>
        <taxon>Pseudomonadota</taxon>
        <taxon>Alphaproteobacteria</taxon>
        <taxon>Sphingomonadales</taxon>
        <taxon>Sphingomonadaceae</taxon>
        <taxon>Rhizorhabdus</taxon>
    </lineage>
</organism>
<name>A0A9J9HB73_RHIWR</name>
<dbReference type="AlphaFoldDB" id="A0A9J9HB73"/>
<reference evidence="4 5" key="1">
    <citation type="journal article" date="2010" name="J. Bacteriol.">
        <title>Genome sequence of the dioxin-mineralizing bacterium Sphingomonas wittichii RW1.</title>
        <authorList>
            <person name="Miller T.R."/>
            <person name="Delcher A.L."/>
            <person name="Salzberg S.L."/>
            <person name="Saunders E."/>
            <person name="Detter J.C."/>
            <person name="Halden R.U."/>
        </authorList>
    </citation>
    <scope>NUCLEOTIDE SEQUENCE [LARGE SCALE GENOMIC DNA]</scope>
    <source>
        <strain evidence="5">DSM 6014 / CCUG 31198 / JCM 15750 / NBRC 105917 / EY 4224 / RW1</strain>
    </source>
</reference>
<proteinExistence type="predicted"/>
<dbReference type="PANTHER" id="PTHR43656:SF2">
    <property type="entry name" value="BINDING OXIDOREDUCTASE, PUTATIVE (AFU_ORTHOLOGUE AFUA_2G08260)-RELATED"/>
    <property type="match status" value="1"/>
</dbReference>
<sequence length="372" mass="40740">MSTCPDALFSPFTCKSLRVPNRIVMAPMTRSFSPRGIPTEEVAAYYRRRAEGGVGLIIAEGAAIDRPGAVDATHIPHFHGEAPLAGWRRVADEVRTAGASIAPQLWHIGAAPRQAHHVGDLTGEGESPSGRFSATADHGRAMSDEDIADTIAAFARASADAKRLGFAATQFHAAHGYLFDQFFWDVCNFRSDAWGGPDLASRSRFAIEAVRATRAAVGEDFPIMLRISQWKQQDYGVKLADGPAELERWLGPLADAGVDIFDCSQRRFWTPEFEGSDLNLAGWVKKMTGKPTITVGSVGLATEFLSTHRDRSVIKADVARIDDLVRRLDRGDFDLVGVGRALLADPEWPGKLREGRAGEMKDYSILDRERLH</sequence>
<feature type="domain" description="NADH:flavin oxidoreductase/NADH oxidase N-terminal" evidence="3">
    <location>
        <begin position="8"/>
        <end position="357"/>
    </location>
</feature>
<dbReference type="GO" id="GO:0016491">
    <property type="term" value="F:oxidoreductase activity"/>
    <property type="evidence" value="ECO:0007669"/>
    <property type="project" value="UniProtKB-KW"/>
</dbReference>
<dbReference type="SUPFAM" id="SSF51395">
    <property type="entry name" value="FMN-linked oxidoreductases"/>
    <property type="match status" value="1"/>
</dbReference>
<dbReference type="Pfam" id="PF00724">
    <property type="entry name" value="Oxidored_FMN"/>
    <property type="match status" value="1"/>
</dbReference>
<dbReference type="GO" id="GO:0010181">
    <property type="term" value="F:FMN binding"/>
    <property type="evidence" value="ECO:0007669"/>
    <property type="project" value="InterPro"/>
</dbReference>
<dbReference type="OrthoDB" id="9804454at2"/>
<evidence type="ECO:0000256" key="1">
    <source>
        <dbReference type="ARBA" id="ARBA00022630"/>
    </source>
</evidence>
<dbReference type="InterPro" id="IPR051799">
    <property type="entry name" value="NADH_flavin_oxidoreductase"/>
</dbReference>
<dbReference type="KEGG" id="swi:Swit_2007"/>
<keyword evidence="5" id="KW-1185">Reference proteome</keyword>
<evidence type="ECO:0000259" key="3">
    <source>
        <dbReference type="Pfam" id="PF00724"/>
    </source>
</evidence>
<accession>A0A9J9HB73</accession>
<dbReference type="CDD" id="cd04747">
    <property type="entry name" value="OYE_like_5_FMN"/>
    <property type="match status" value="1"/>
</dbReference>
<evidence type="ECO:0000313" key="5">
    <source>
        <dbReference type="Proteomes" id="UP000001989"/>
    </source>
</evidence>
<dbReference type="PANTHER" id="PTHR43656">
    <property type="entry name" value="BINDING OXIDOREDUCTASE, PUTATIVE (AFU_ORTHOLOGUE AFUA_2G08260)-RELATED"/>
    <property type="match status" value="1"/>
</dbReference>